<name>A0A0G4GLI2_VITBC</name>
<keyword evidence="2" id="KW-1133">Transmembrane helix</keyword>
<feature type="compositionally biased region" description="Low complexity" evidence="1">
    <location>
        <begin position="12"/>
        <end position="21"/>
    </location>
</feature>
<evidence type="ECO:0000256" key="2">
    <source>
        <dbReference type="SAM" id="Phobius"/>
    </source>
</evidence>
<evidence type="ECO:0000256" key="1">
    <source>
        <dbReference type="SAM" id="MobiDB-lite"/>
    </source>
</evidence>
<organism evidence="3 4">
    <name type="scientific">Vitrella brassicaformis (strain CCMP3155)</name>
    <dbReference type="NCBI Taxonomy" id="1169540"/>
    <lineage>
        <taxon>Eukaryota</taxon>
        <taxon>Sar</taxon>
        <taxon>Alveolata</taxon>
        <taxon>Colpodellida</taxon>
        <taxon>Vitrellaceae</taxon>
        <taxon>Vitrella</taxon>
    </lineage>
</organism>
<keyword evidence="2" id="KW-0472">Membrane</keyword>
<proteinExistence type="predicted"/>
<protein>
    <submittedName>
        <fullName evidence="3">Uncharacterized protein</fullName>
    </submittedName>
</protein>
<feature type="region of interest" description="Disordered" evidence="1">
    <location>
        <begin position="386"/>
        <end position="425"/>
    </location>
</feature>
<dbReference type="Proteomes" id="UP000041254">
    <property type="component" value="Unassembled WGS sequence"/>
</dbReference>
<dbReference type="AlphaFoldDB" id="A0A0G4GLI2"/>
<evidence type="ECO:0000313" key="4">
    <source>
        <dbReference type="Proteomes" id="UP000041254"/>
    </source>
</evidence>
<keyword evidence="2" id="KW-0812">Transmembrane</keyword>
<feature type="transmembrane region" description="Helical" evidence="2">
    <location>
        <begin position="331"/>
        <end position="357"/>
    </location>
</feature>
<keyword evidence="4" id="KW-1185">Reference proteome</keyword>
<dbReference type="VEuPathDB" id="CryptoDB:Vbra_18244"/>
<dbReference type="EMBL" id="CDMY01000708">
    <property type="protein sequence ID" value="CEM30974.1"/>
    <property type="molecule type" value="Genomic_DNA"/>
</dbReference>
<feature type="region of interest" description="Disordered" evidence="1">
    <location>
        <begin position="1"/>
        <end position="53"/>
    </location>
</feature>
<sequence>MSGDEEEVRLRPTATPAAAAAQSAGEPPDEGLEAPLLPAGSRRSEQRQSGIGERASAAARGFWQRLAEQLVQSCTFGASRRAKKAEFCARVMLVGHHSWGYHHACRLLSAKRPARPRDPFGESALAHGQHHIADKAEERPGWRHNHHPLTGGQGIEREARKAGVCVGGATCICVDLWQGYFPPKSGSSRSLKYVLTFNEEGQISNDNVELRTNLQPAGPLPGLKVGLYDSKMNKTEQSPSWFFANVGRYVIGGIQLRKVKVTDIELWKGLTSGSLKWSDYITPYKEYHTYDFRFSQLINQNDTAADADYTRVHIEYANFMVQEMFSPRGSFSLVALAVLVVGCISLLNNLNLFNVFFPLDQGKQERRQVSPVLKVLSCGALAEEQNTNTNTDSGGASASAAVAGAAEGAGEGRGDTPATRTGDIA</sequence>
<dbReference type="InParanoid" id="A0A0G4GLI2"/>
<feature type="compositionally biased region" description="Low complexity" evidence="1">
    <location>
        <begin position="393"/>
        <end position="408"/>
    </location>
</feature>
<reference evidence="3 4" key="1">
    <citation type="submission" date="2014-11" db="EMBL/GenBank/DDBJ databases">
        <authorList>
            <person name="Zhu J."/>
            <person name="Qi W."/>
            <person name="Song R."/>
        </authorList>
    </citation>
    <scope>NUCLEOTIDE SEQUENCE [LARGE SCALE GENOMIC DNA]</scope>
</reference>
<gene>
    <name evidence="3" type="ORF">Vbra_18244</name>
</gene>
<evidence type="ECO:0000313" key="3">
    <source>
        <dbReference type="EMBL" id="CEM30974.1"/>
    </source>
</evidence>
<accession>A0A0G4GLI2</accession>